<protein>
    <submittedName>
        <fullName evidence="1">1710_t:CDS:1</fullName>
    </submittedName>
</protein>
<proteinExistence type="predicted"/>
<dbReference type="EMBL" id="CAJVPJ010007295">
    <property type="protein sequence ID" value="CAG8674745.1"/>
    <property type="molecule type" value="Genomic_DNA"/>
</dbReference>
<feature type="non-terminal residue" evidence="1">
    <location>
        <position position="1"/>
    </location>
</feature>
<dbReference type="AlphaFoldDB" id="A0A9N9EHU9"/>
<evidence type="ECO:0000313" key="1">
    <source>
        <dbReference type="EMBL" id="CAG8674745.1"/>
    </source>
</evidence>
<feature type="non-terminal residue" evidence="1">
    <location>
        <position position="78"/>
    </location>
</feature>
<evidence type="ECO:0000313" key="2">
    <source>
        <dbReference type="Proteomes" id="UP000789572"/>
    </source>
</evidence>
<dbReference type="Proteomes" id="UP000789572">
    <property type="component" value="Unassembled WGS sequence"/>
</dbReference>
<accession>A0A9N9EHU9</accession>
<gene>
    <name evidence="1" type="ORF">POCULU_LOCUS11170</name>
</gene>
<name>A0A9N9EHU9_9GLOM</name>
<reference evidence="1" key="1">
    <citation type="submission" date="2021-06" db="EMBL/GenBank/DDBJ databases">
        <authorList>
            <person name="Kallberg Y."/>
            <person name="Tangrot J."/>
            <person name="Rosling A."/>
        </authorList>
    </citation>
    <scope>NUCLEOTIDE SEQUENCE</scope>
    <source>
        <strain evidence="1">IA702</strain>
    </source>
</reference>
<sequence length="78" mass="8795">FNLPEDLEYRPPSPLLKTEGLTWDYQKSDDFVKILKNSVADYYSTYKEGKLDKTTTPLYFMASGAGSGKSHNATELPN</sequence>
<dbReference type="OrthoDB" id="5597935at2759"/>
<organism evidence="1 2">
    <name type="scientific">Paraglomus occultum</name>
    <dbReference type="NCBI Taxonomy" id="144539"/>
    <lineage>
        <taxon>Eukaryota</taxon>
        <taxon>Fungi</taxon>
        <taxon>Fungi incertae sedis</taxon>
        <taxon>Mucoromycota</taxon>
        <taxon>Glomeromycotina</taxon>
        <taxon>Glomeromycetes</taxon>
        <taxon>Paraglomerales</taxon>
        <taxon>Paraglomeraceae</taxon>
        <taxon>Paraglomus</taxon>
    </lineage>
</organism>
<comment type="caution">
    <text evidence="1">The sequence shown here is derived from an EMBL/GenBank/DDBJ whole genome shotgun (WGS) entry which is preliminary data.</text>
</comment>
<keyword evidence="2" id="KW-1185">Reference proteome</keyword>